<dbReference type="GO" id="GO:0016020">
    <property type="term" value="C:membrane"/>
    <property type="evidence" value="ECO:0007669"/>
    <property type="project" value="UniProtKB-SubCell"/>
</dbReference>
<keyword evidence="6" id="KW-0677">Repeat</keyword>
<feature type="domain" description="Protein kinase" evidence="17">
    <location>
        <begin position="88"/>
        <end position="379"/>
    </location>
</feature>
<dbReference type="InterPro" id="IPR000719">
    <property type="entry name" value="Prot_kinase_dom"/>
</dbReference>
<dbReference type="PANTHER" id="PTHR48006">
    <property type="entry name" value="LEUCINE-RICH REPEAT-CONTAINING PROTEIN DDB_G0281931-RELATED"/>
    <property type="match status" value="1"/>
</dbReference>
<evidence type="ECO:0000256" key="3">
    <source>
        <dbReference type="ARBA" id="ARBA00022679"/>
    </source>
</evidence>
<sequence>MEAPLQALIAAAVSFVLISLLFALLLLFFSRPSKLRHGDALPLRSPAPAPPFPRRNPSFFADRDESASFDPSLDRISLPELAAATGGFSSDAIIGDGSFGFVYKAVLPSGTAVAVKRLSADAAASQGFREFRAEMETLGRIRHPNLARILGFCASGRDRLLIYEFLERGSLDSWLHYPDADPDPDRAAPLPWSARARAVRGVAAGLAFLHEGCEPPIIHRDIKASNVLLDADFGARIADFGLARLADESHSHVSTQAAGTMGYMAPEYRDGAVRATPRGDVYSFGMLVFEAATGRRPSWPVREDAAEGWTEVSMARWARTRVEQGRWKDILDPRMAIPGEIFDQEDEVKAFLDLAYRCTEECAPKRPSMGEAVAILDQINSNKLN</sequence>
<comment type="subcellular location">
    <subcellularLocation>
        <location evidence="1">Membrane</location>
        <topology evidence="1">Single-pass type I membrane protein</topology>
    </subcellularLocation>
</comment>
<keyword evidence="7 14" id="KW-0547">Nucleotide-binding</keyword>
<evidence type="ECO:0000256" key="12">
    <source>
        <dbReference type="ARBA" id="ARBA00023170"/>
    </source>
</evidence>
<name>A0A199VEP5_ANACO</name>
<keyword evidence="2" id="KW-0433">Leucine-rich repeat</keyword>
<dbReference type="Proteomes" id="UP000092600">
    <property type="component" value="Unassembled WGS sequence"/>
</dbReference>
<evidence type="ECO:0000313" key="18">
    <source>
        <dbReference type="EMBL" id="OAY75346.1"/>
    </source>
</evidence>
<keyword evidence="8 18" id="KW-0418">Kinase</keyword>
<evidence type="ECO:0000256" key="2">
    <source>
        <dbReference type="ARBA" id="ARBA00022614"/>
    </source>
</evidence>
<dbReference type="SMART" id="SM00220">
    <property type="entry name" value="S_TKc"/>
    <property type="match status" value="1"/>
</dbReference>
<keyword evidence="10 16" id="KW-1133">Transmembrane helix</keyword>
<keyword evidence="12 18" id="KW-0675">Receptor</keyword>
<accession>A0A199VEP5</accession>
<dbReference type="CDD" id="cd14066">
    <property type="entry name" value="STKc_IRAK"/>
    <property type="match status" value="1"/>
</dbReference>
<evidence type="ECO:0000256" key="14">
    <source>
        <dbReference type="PROSITE-ProRule" id="PRU10141"/>
    </source>
</evidence>
<evidence type="ECO:0000256" key="7">
    <source>
        <dbReference type="ARBA" id="ARBA00022741"/>
    </source>
</evidence>
<dbReference type="PROSITE" id="PS00107">
    <property type="entry name" value="PROTEIN_KINASE_ATP"/>
    <property type="match status" value="1"/>
</dbReference>
<dbReference type="PANTHER" id="PTHR48006:SF47">
    <property type="entry name" value="PHYTOSULFOKINE RECEPTOR 2-LIKE"/>
    <property type="match status" value="1"/>
</dbReference>
<evidence type="ECO:0000256" key="1">
    <source>
        <dbReference type="ARBA" id="ARBA00004479"/>
    </source>
</evidence>
<evidence type="ECO:0000256" key="9">
    <source>
        <dbReference type="ARBA" id="ARBA00022840"/>
    </source>
</evidence>
<evidence type="ECO:0000313" key="19">
    <source>
        <dbReference type="Proteomes" id="UP000092600"/>
    </source>
</evidence>
<gene>
    <name evidence="18" type="ORF">ACMD2_11547</name>
</gene>
<keyword evidence="5" id="KW-0732">Signal</keyword>
<dbReference type="Gene3D" id="1.10.510.10">
    <property type="entry name" value="Transferase(Phosphotransferase) domain 1"/>
    <property type="match status" value="1"/>
</dbReference>
<keyword evidence="11 16" id="KW-0472">Membrane</keyword>
<dbReference type="EMBL" id="LSRQ01002121">
    <property type="protein sequence ID" value="OAY75346.1"/>
    <property type="molecule type" value="Genomic_DNA"/>
</dbReference>
<dbReference type="GO" id="GO:0004674">
    <property type="term" value="F:protein serine/threonine kinase activity"/>
    <property type="evidence" value="ECO:0007669"/>
    <property type="project" value="UniProtKB-KW"/>
</dbReference>
<dbReference type="FunFam" id="1.10.510.10:FF:000388">
    <property type="entry name" value="Leucine-rich repeat receptor-like tyrosine-protein kinase PXC3"/>
    <property type="match status" value="1"/>
</dbReference>
<proteinExistence type="inferred from homology"/>
<feature type="transmembrane region" description="Helical" evidence="16">
    <location>
        <begin position="6"/>
        <end position="29"/>
    </location>
</feature>
<evidence type="ECO:0000256" key="13">
    <source>
        <dbReference type="ARBA" id="ARBA00023180"/>
    </source>
</evidence>
<keyword evidence="4 16" id="KW-0812">Transmembrane</keyword>
<dbReference type="GO" id="GO:0005524">
    <property type="term" value="F:ATP binding"/>
    <property type="evidence" value="ECO:0007669"/>
    <property type="project" value="UniProtKB-UniRule"/>
</dbReference>
<dbReference type="Gene3D" id="3.30.200.20">
    <property type="entry name" value="Phosphorylase Kinase, domain 1"/>
    <property type="match status" value="1"/>
</dbReference>
<reference evidence="18 19" key="1">
    <citation type="journal article" date="2016" name="DNA Res.">
        <title>The draft genome of MD-2 pineapple using hybrid error correction of long reads.</title>
        <authorList>
            <person name="Redwan R.M."/>
            <person name="Saidin A."/>
            <person name="Kumar S.V."/>
        </authorList>
    </citation>
    <scope>NUCLEOTIDE SEQUENCE [LARGE SCALE GENOMIC DNA]</scope>
    <source>
        <strain evidence="19">cv. MD2</strain>
        <tissue evidence="18">Leaf</tissue>
    </source>
</reference>
<evidence type="ECO:0000256" key="4">
    <source>
        <dbReference type="ARBA" id="ARBA00022692"/>
    </source>
</evidence>
<dbReference type="SUPFAM" id="SSF56112">
    <property type="entry name" value="Protein kinase-like (PK-like)"/>
    <property type="match status" value="1"/>
</dbReference>
<evidence type="ECO:0000256" key="6">
    <source>
        <dbReference type="ARBA" id="ARBA00022737"/>
    </source>
</evidence>
<protein>
    <submittedName>
        <fullName evidence="18">Leucine-rich repeat receptor protein kinase EMS1</fullName>
    </submittedName>
</protein>
<keyword evidence="15" id="KW-0723">Serine/threonine-protein kinase</keyword>
<organism evidence="18 19">
    <name type="scientific">Ananas comosus</name>
    <name type="common">Pineapple</name>
    <name type="synonym">Ananas ananas</name>
    <dbReference type="NCBI Taxonomy" id="4615"/>
    <lineage>
        <taxon>Eukaryota</taxon>
        <taxon>Viridiplantae</taxon>
        <taxon>Streptophyta</taxon>
        <taxon>Embryophyta</taxon>
        <taxon>Tracheophyta</taxon>
        <taxon>Spermatophyta</taxon>
        <taxon>Magnoliopsida</taxon>
        <taxon>Liliopsida</taxon>
        <taxon>Poales</taxon>
        <taxon>Bromeliaceae</taxon>
        <taxon>Bromelioideae</taxon>
        <taxon>Ananas</taxon>
    </lineage>
</organism>
<evidence type="ECO:0000256" key="16">
    <source>
        <dbReference type="SAM" id="Phobius"/>
    </source>
</evidence>
<comment type="similarity">
    <text evidence="15">Belongs to the protein kinase superfamily.</text>
</comment>
<feature type="binding site" evidence="14">
    <location>
        <position position="116"/>
    </location>
    <ligand>
        <name>ATP</name>
        <dbReference type="ChEBI" id="CHEBI:30616"/>
    </ligand>
</feature>
<dbReference type="InterPro" id="IPR017441">
    <property type="entry name" value="Protein_kinase_ATP_BS"/>
</dbReference>
<dbReference type="Pfam" id="PF00069">
    <property type="entry name" value="Pkinase"/>
    <property type="match status" value="1"/>
</dbReference>
<dbReference type="InterPro" id="IPR011009">
    <property type="entry name" value="Kinase-like_dom_sf"/>
</dbReference>
<keyword evidence="9 14" id="KW-0067">ATP-binding</keyword>
<dbReference type="FunFam" id="3.30.200.20:FF:000745">
    <property type="entry name" value="Phytosulfokine receptor 2"/>
    <property type="match status" value="1"/>
</dbReference>
<dbReference type="PROSITE" id="PS00108">
    <property type="entry name" value="PROTEIN_KINASE_ST"/>
    <property type="match status" value="1"/>
</dbReference>
<dbReference type="AlphaFoldDB" id="A0A199VEP5"/>
<keyword evidence="13" id="KW-0325">Glycoprotein</keyword>
<dbReference type="InterPro" id="IPR008271">
    <property type="entry name" value="Ser/Thr_kinase_AS"/>
</dbReference>
<keyword evidence="3" id="KW-0808">Transferase</keyword>
<comment type="caution">
    <text evidence="18">The sequence shown here is derived from an EMBL/GenBank/DDBJ whole genome shotgun (WGS) entry which is preliminary data.</text>
</comment>
<evidence type="ECO:0000256" key="10">
    <source>
        <dbReference type="ARBA" id="ARBA00022989"/>
    </source>
</evidence>
<evidence type="ECO:0000256" key="11">
    <source>
        <dbReference type="ARBA" id="ARBA00023136"/>
    </source>
</evidence>
<dbReference type="STRING" id="4615.A0A199VEP5"/>
<evidence type="ECO:0000259" key="17">
    <source>
        <dbReference type="PROSITE" id="PS50011"/>
    </source>
</evidence>
<evidence type="ECO:0000256" key="15">
    <source>
        <dbReference type="RuleBase" id="RU000304"/>
    </source>
</evidence>
<dbReference type="InterPro" id="IPR051824">
    <property type="entry name" value="LRR_Rcpt-Like_S/T_Kinase"/>
</dbReference>
<dbReference type="PROSITE" id="PS50011">
    <property type="entry name" value="PROTEIN_KINASE_DOM"/>
    <property type="match status" value="1"/>
</dbReference>
<evidence type="ECO:0000256" key="5">
    <source>
        <dbReference type="ARBA" id="ARBA00022729"/>
    </source>
</evidence>
<evidence type="ECO:0000256" key="8">
    <source>
        <dbReference type="ARBA" id="ARBA00022777"/>
    </source>
</evidence>